<dbReference type="SUPFAM" id="SSF48452">
    <property type="entry name" value="TPR-like"/>
    <property type="match status" value="1"/>
</dbReference>
<keyword evidence="1" id="KW-0472">Membrane</keyword>
<evidence type="ECO:0000313" key="3">
    <source>
        <dbReference type="EMBL" id="CAB5028140.1"/>
    </source>
</evidence>
<organism evidence="3">
    <name type="scientific">freshwater metagenome</name>
    <dbReference type="NCBI Taxonomy" id="449393"/>
    <lineage>
        <taxon>unclassified sequences</taxon>
        <taxon>metagenomes</taxon>
        <taxon>ecological metagenomes</taxon>
    </lineage>
</organism>
<reference evidence="3" key="1">
    <citation type="submission" date="2020-05" db="EMBL/GenBank/DDBJ databases">
        <authorList>
            <person name="Chiriac C."/>
            <person name="Salcher M."/>
            <person name="Ghai R."/>
            <person name="Kavagutti S V."/>
        </authorList>
    </citation>
    <scope>NUCLEOTIDE SEQUENCE</scope>
</reference>
<dbReference type="EMBL" id="CAESAO010000033">
    <property type="protein sequence ID" value="CAB4340723.1"/>
    <property type="molecule type" value="Genomic_DNA"/>
</dbReference>
<dbReference type="EMBL" id="CAFBPX010000006">
    <property type="protein sequence ID" value="CAB5028140.1"/>
    <property type="molecule type" value="Genomic_DNA"/>
</dbReference>
<dbReference type="InterPro" id="IPR011990">
    <property type="entry name" value="TPR-like_helical_dom_sf"/>
</dbReference>
<dbReference type="Gene3D" id="1.25.40.10">
    <property type="entry name" value="Tetratricopeptide repeat domain"/>
    <property type="match status" value="1"/>
</dbReference>
<name>A0A6J7RI18_9ZZZZ</name>
<accession>A0A6J7RI18</accession>
<evidence type="ECO:0000256" key="1">
    <source>
        <dbReference type="SAM" id="Phobius"/>
    </source>
</evidence>
<evidence type="ECO:0000313" key="2">
    <source>
        <dbReference type="EMBL" id="CAB4340723.1"/>
    </source>
</evidence>
<feature type="transmembrane region" description="Helical" evidence="1">
    <location>
        <begin position="24"/>
        <end position="43"/>
    </location>
</feature>
<sequence>MNRTQSRPSAYDLAVTHPLPPRALALRLLLSLFAVAAVGWLLVSWHDERLQTEGILLLAEQPARPAEAIERFRDAQLLSASLQPQLFEASAVFLLGDRARAIADLRRLLGREPRNRTGWLLLGNWLLTDDPPGAEAAFRRAAALDGEVPPLER</sequence>
<dbReference type="AlphaFoldDB" id="A0A6J7RI18"/>
<proteinExistence type="predicted"/>
<keyword evidence="1" id="KW-1133">Transmembrane helix</keyword>
<protein>
    <submittedName>
        <fullName evidence="3">Unannotated protein</fullName>
    </submittedName>
</protein>
<gene>
    <name evidence="2" type="ORF">UFOPK3522_00565</name>
    <name evidence="3" type="ORF">UFOPK4175_00073</name>
</gene>
<keyword evidence="1" id="KW-0812">Transmembrane</keyword>